<dbReference type="EMBL" id="SDOX01000133">
    <property type="protein sequence ID" value="TFJ81195.1"/>
    <property type="molecule type" value="Genomic_DNA"/>
</dbReference>
<dbReference type="AlphaFoldDB" id="A0A4D9CUJ0"/>
<evidence type="ECO:0000313" key="3">
    <source>
        <dbReference type="EMBL" id="TFJ81195.1"/>
    </source>
</evidence>
<protein>
    <submittedName>
        <fullName evidence="3">Uncharacterized protein</fullName>
    </submittedName>
</protein>
<proteinExistence type="predicted"/>
<evidence type="ECO:0000313" key="4">
    <source>
        <dbReference type="Proteomes" id="UP000355283"/>
    </source>
</evidence>
<evidence type="ECO:0000256" key="1">
    <source>
        <dbReference type="SAM" id="MobiDB-lite"/>
    </source>
</evidence>
<accession>A0A4D9CUJ0</accession>
<dbReference type="GO" id="GO:0006487">
    <property type="term" value="P:protein N-linked glycosylation"/>
    <property type="evidence" value="ECO:0007669"/>
    <property type="project" value="TreeGrafter"/>
</dbReference>
<feature type="compositionally biased region" description="Polar residues" evidence="1">
    <location>
        <begin position="204"/>
        <end position="218"/>
    </location>
</feature>
<feature type="region of interest" description="Disordered" evidence="1">
    <location>
        <begin position="193"/>
        <end position="220"/>
    </location>
</feature>
<dbReference type="OrthoDB" id="187873at2759"/>
<comment type="caution">
    <text evidence="3">The sequence shown here is derived from an EMBL/GenBank/DDBJ whole genome shotgun (WGS) entry which is preliminary data.</text>
</comment>
<gene>
    <name evidence="3" type="ORF">NSK_007463</name>
</gene>
<dbReference type="Proteomes" id="UP000355283">
    <property type="component" value="Unassembled WGS sequence"/>
</dbReference>
<dbReference type="PANTHER" id="PTHR13132">
    <property type="entry name" value="ALPHA- 1,6 -FUCOSYLTRANSFERASE"/>
    <property type="match status" value="1"/>
</dbReference>
<keyword evidence="2" id="KW-0472">Membrane</keyword>
<keyword evidence="4" id="KW-1185">Reference proteome</keyword>
<keyword evidence="2" id="KW-1133">Transmembrane helix</keyword>
<organism evidence="3 4">
    <name type="scientific">Nannochloropsis salina CCMP1776</name>
    <dbReference type="NCBI Taxonomy" id="1027361"/>
    <lineage>
        <taxon>Eukaryota</taxon>
        <taxon>Sar</taxon>
        <taxon>Stramenopiles</taxon>
        <taxon>Ochrophyta</taxon>
        <taxon>Eustigmatophyceae</taxon>
        <taxon>Eustigmatales</taxon>
        <taxon>Monodopsidaceae</taxon>
        <taxon>Microchloropsis</taxon>
        <taxon>Microchloropsis salina</taxon>
    </lineage>
</organism>
<dbReference type="GO" id="GO:0046921">
    <property type="term" value="F:alpha-(1-&gt;6)-fucosyltransferase activity"/>
    <property type="evidence" value="ECO:0007669"/>
    <property type="project" value="TreeGrafter"/>
</dbReference>
<sequence length="390" mass="43988">MALHRQILAAERPPRYLIAVLPHYGLADQLVGIITLFYWAFLTGRAFQISTGGQPLPPLEAAFDAPFVNWTRPAGDPPVLTEHLHLKYKGEMRYPAMHPAVPNLSEYGSMRLINGFYDFLSTENLSTIPEVEDNKSVLFMTSNRGCTQRIFNNPHYSQKLYDVGLRPETAFACAFRFLFAPSQVTRSAPGWQLAKSRLHPPPNANDSMTEGQDPSSKPENVLRIGIQIRVGDRVYRSHTDDVQFEDYMPYFDCARTIERHKRTSETTKVVWYLVSDSQRLKEKALERFGPDLLVTSTQPNTHVAHTQPKDLEEADKIMTGLGSAAADMLGLAESDYFVVTQNSGFGRIGALLSGRWNHIWSLSSESNERLMCRPADYVRLEDMASTWSGV</sequence>
<name>A0A4D9CUJ0_9STRA</name>
<feature type="transmembrane region" description="Helical" evidence="2">
    <location>
        <begin position="21"/>
        <end position="41"/>
    </location>
</feature>
<evidence type="ECO:0000256" key="2">
    <source>
        <dbReference type="SAM" id="Phobius"/>
    </source>
</evidence>
<keyword evidence="2" id="KW-0812">Transmembrane</keyword>
<reference evidence="3 4" key="1">
    <citation type="submission" date="2019-01" db="EMBL/GenBank/DDBJ databases">
        <title>Nuclear Genome Assembly of the Microalgal Biofuel strain Nannochloropsis salina CCMP1776.</title>
        <authorList>
            <person name="Hovde B."/>
        </authorList>
    </citation>
    <scope>NUCLEOTIDE SEQUENCE [LARGE SCALE GENOMIC DNA]</scope>
    <source>
        <strain evidence="3 4">CCMP1776</strain>
    </source>
</reference>
<dbReference type="PANTHER" id="PTHR13132:SF29">
    <property type="entry name" value="ALPHA-(1,6)-FUCOSYLTRANSFERASE"/>
    <property type="match status" value="1"/>
</dbReference>
<dbReference type="Gene3D" id="3.40.50.11350">
    <property type="match status" value="1"/>
</dbReference>